<dbReference type="PANTHER" id="PTHR43827">
    <property type="entry name" value="2,5-DIKETO-D-GLUCONIC ACID REDUCTASE"/>
    <property type="match status" value="1"/>
</dbReference>
<accession>S8AYZ9</accession>
<evidence type="ECO:0000256" key="1">
    <source>
        <dbReference type="ARBA" id="ARBA00007905"/>
    </source>
</evidence>
<reference evidence="5 6" key="1">
    <citation type="journal article" date="2013" name="PLoS ONE">
        <title>Genomic and secretomic analyses reveal unique features of the lignocellulolytic enzyme system of Penicillium decumbens.</title>
        <authorList>
            <person name="Liu G."/>
            <person name="Zhang L."/>
            <person name="Wei X."/>
            <person name="Zou G."/>
            <person name="Qin Y."/>
            <person name="Ma L."/>
            <person name="Li J."/>
            <person name="Zheng H."/>
            <person name="Wang S."/>
            <person name="Wang C."/>
            <person name="Xun L."/>
            <person name="Zhao G.-P."/>
            <person name="Zhou Z."/>
            <person name="Qu Y."/>
        </authorList>
    </citation>
    <scope>NUCLEOTIDE SEQUENCE [LARGE SCALE GENOMIC DNA]</scope>
    <source>
        <strain evidence="6">114-2 / CGMCC 5302</strain>
    </source>
</reference>
<keyword evidence="3" id="KW-0560">Oxidoreductase</keyword>
<name>S8AYZ9_PENO1</name>
<protein>
    <recommendedName>
        <fullName evidence="4">NADP-dependent oxidoreductase domain-containing protein</fullName>
    </recommendedName>
</protein>
<comment type="similarity">
    <text evidence="1">Belongs to the aldo/keto reductase family.</text>
</comment>
<sequence>MVGHGRAVREGLVRQIGNFNQPQVERLLRHARIPLSVHEFESHPYLSQSEFVKWNLQHGLRVIAFSPLGDMNSIYKSSKRPLLEDEFLSSIAHKKVITVAQLVLACSMHRGVIVIPKSEHEERVVKNWEAQRVVLTDEEVASITAYDKQARFNNPSTEWGTELETGLGGILT</sequence>
<dbReference type="Proteomes" id="UP000019376">
    <property type="component" value="Unassembled WGS sequence"/>
</dbReference>
<evidence type="ECO:0000313" key="6">
    <source>
        <dbReference type="Proteomes" id="UP000019376"/>
    </source>
</evidence>
<dbReference type="GO" id="GO:0016616">
    <property type="term" value="F:oxidoreductase activity, acting on the CH-OH group of donors, NAD or NADP as acceptor"/>
    <property type="evidence" value="ECO:0007669"/>
    <property type="project" value="UniProtKB-ARBA"/>
</dbReference>
<evidence type="ECO:0000256" key="3">
    <source>
        <dbReference type="ARBA" id="ARBA00023002"/>
    </source>
</evidence>
<dbReference type="SUPFAM" id="SSF51430">
    <property type="entry name" value="NAD(P)-linked oxidoreductase"/>
    <property type="match status" value="1"/>
</dbReference>
<dbReference type="InterPro" id="IPR036812">
    <property type="entry name" value="NAD(P)_OxRdtase_dom_sf"/>
</dbReference>
<evidence type="ECO:0000313" key="5">
    <source>
        <dbReference type="EMBL" id="EPS31658.1"/>
    </source>
</evidence>
<dbReference type="OrthoDB" id="416253at2759"/>
<gene>
    <name evidence="5" type="ORF">PDE_06615</name>
</gene>
<dbReference type="Pfam" id="PF00248">
    <property type="entry name" value="Aldo_ket_red"/>
    <property type="match status" value="1"/>
</dbReference>
<dbReference type="HOGENOM" id="CLU_023205_12_1_1"/>
<proteinExistence type="inferred from homology"/>
<dbReference type="STRING" id="933388.S8AYZ9"/>
<dbReference type="InterPro" id="IPR023210">
    <property type="entry name" value="NADP_OxRdtase_dom"/>
</dbReference>
<dbReference type="Gene3D" id="3.20.20.100">
    <property type="entry name" value="NADP-dependent oxidoreductase domain"/>
    <property type="match status" value="1"/>
</dbReference>
<dbReference type="PANTHER" id="PTHR43827:SF3">
    <property type="entry name" value="NADP-DEPENDENT OXIDOREDUCTASE DOMAIN-CONTAINING PROTEIN"/>
    <property type="match status" value="1"/>
</dbReference>
<dbReference type="AlphaFoldDB" id="S8AYZ9"/>
<dbReference type="EMBL" id="KB644414">
    <property type="protein sequence ID" value="EPS31658.1"/>
    <property type="molecule type" value="Genomic_DNA"/>
</dbReference>
<keyword evidence="2" id="KW-0521">NADP</keyword>
<organism evidence="5 6">
    <name type="scientific">Penicillium oxalicum (strain 114-2 / CGMCC 5302)</name>
    <name type="common">Penicillium decumbens</name>
    <dbReference type="NCBI Taxonomy" id="933388"/>
    <lineage>
        <taxon>Eukaryota</taxon>
        <taxon>Fungi</taxon>
        <taxon>Dikarya</taxon>
        <taxon>Ascomycota</taxon>
        <taxon>Pezizomycotina</taxon>
        <taxon>Eurotiomycetes</taxon>
        <taxon>Eurotiomycetidae</taxon>
        <taxon>Eurotiales</taxon>
        <taxon>Aspergillaceae</taxon>
        <taxon>Penicillium</taxon>
    </lineage>
</organism>
<dbReference type="InterPro" id="IPR020471">
    <property type="entry name" value="AKR"/>
</dbReference>
<evidence type="ECO:0000256" key="2">
    <source>
        <dbReference type="ARBA" id="ARBA00022857"/>
    </source>
</evidence>
<dbReference type="PhylomeDB" id="S8AYZ9"/>
<keyword evidence="6" id="KW-1185">Reference proteome</keyword>
<dbReference type="eggNOG" id="KOG1577">
    <property type="taxonomic scope" value="Eukaryota"/>
</dbReference>
<evidence type="ECO:0000259" key="4">
    <source>
        <dbReference type="Pfam" id="PF00248"/>
    </source>
</evidence>
<feature type="domain" description="NADP-dependent oxidoreductase" evidence="4">
    <location>
        <begin position="7"/>
        <end position="146"/>
    </location>
</feature>